<evidence type="ECO:0000256" key="1">
    <source>
        <dbReference type="SAM" id="MobiDB-lite"/>
    </source>
</evidence>
<feature type="region of interest" description="Disordered" evidence="1">
    <location>
        <begin position="1"/>
        <end position="20"/>
    </location>
</feature>
<dbReference type="EMBL" id="CAFBMK010000071">
    <property type="protein sequence ID" value="CAB4914106.1"/>
    <property type="molecule type" value="Genomic_DNA"/>
</dbReference>
<gene>
    <name evidence="2" type="ORF">UFOPK3564_01454</name>
</gene>
<dbReference type="AlphaFoldDB" id="A0A6J7H520"/>
<evidence type="ECO:0000313" key="2">
    <source>
        <dbReference type="EMBL" id="CAB4914106.1"/>
    </source>
</evidence>
<name>A0A6J7H520_9ZZZZ</name>
<protein>
    <submittedName>
        <fullName evidence="2">Unannotated protein</fullName>
    </submittedName>
</protein>
<accession>A0A6J7H520</accession>
<proteinExistence type="predicted"/>
<feature type="compositionally biased region" description="Polar residues" evidence="1">
    <location>
        <begin position="1"/>
        <end position="16"/>
    </location>
</feature>
<sequence>MNSSARDGSLTEQSASLPGRREFSSALLRRVRSRALRAADRAWAAWTDLRMIARASAGFSSKNSWSFSLTTFWTKPSMPGLPSLVFV</sequence>
<organism evidence="2">
    <name type="scientific">freshwater metagenome</name>
    <dbReference type="NCBI Taxonomy" id="449393"/>
    <lineage>
        <taxon>unclassified sequences</taxon>
        <taxon>metagenomes</taxon>
        <taxon>ecological metagenomes</taxon>
    </lineage>
</organism>
<reference evidence="2" key="1">
    <citation type="submission" date="2020-05" db="EMBL/GenBank/DDBJ databases">
        <authorList>
            <person name="Chiriac C."/>
            <person name="Salcher M."/>
            <person name="Ghai R."/>
            <person name="Kavagutti S V."/>
        </authorList>
    </citation>
    <scope>NUCLEOTIDE SEQUENCE</scope>
</reference>